<evidence type="ECO:0000256" key="1">
    <source>
        <dbReference type="SAM" id="MobiDB-lite"/>
    </source>
</evidence>
<sequence length="555" mass="55227">MAGTLVVGAAGVSGASIAAEKKSDGAHRDVTSVPCDSAKLIAALVRADAEGGGTLKLAPKCTYKLSTPKGGHHGGDAGHGQPGGESGEPKAPGAPEGPDSGKDGASAGQGTGQSAARGGEQGERPAPAPGPSAGQGKEQQGQSSGQPGPAAGRPGAPTGQQGPSAAQPGQSAAPGSAPGGGPNSGPDSGPDEQVTGQGPEQEVNLPDDKNLLPVIAHPITIKGEGATITRDSNAGDFRFFTVINGGELELVDVILDNGRAELGGALWVEHGGSAVITRTTFKRNTALAVKDGGGGAVFNDGHMTITESEFRDNSAAGVEGQGGGLLNGGVLTVRKTDFVKNSAGGIGGGMANFRGAADVTETAFVDNNAGEGGGLASSSARTKVWDTKVTGNTAKVGGGLSTRDATLDLRHLTVTHNTSTVDGGGISSVQALLVVNNSTVTTNTTRGDGGGIFAEKSNAFVRWTEVSRNKAAGPESKGGGVYAEAGQLSLVKSTIVENSSTKEPGGLFVKNVRLKLDAETVIVKNRPTNCGPTGTGAILSADCQQKQDQQSGWDQ</sequence>
<evidence type="ECO:0008006" key="4">
    <source>
        <dbReference type="Google" id="ProtNLM"/>
    </source>
</evidence>
<feature type="compositionally biased region" description="Gly residues" evidence="1">
    <location>
        <begin position="77"/>
        <end position="86"/>
    </location>
</feature>
<feature type="region of interest" description="Disordered" evidence="1">
    <location>
        <begin position="51"/>
        <end position="210"/>
    </location>
</feature>
<dbReference type="PANTHER" id="PTHR11319:SF35">
    <property type="entry name" value="OUTER MEMBRANE PROTEIN PMPC-RELATED"/>
    <property type="match status" value="1"/>
</dbReference>
<evidence type="ECO:0000313" key="2">
    <source>
        <dbReference type="EMBL" id="MEE6262440.1"/>
    </source>
</evidence>
<feature type="compositionally biased region" description="Low complexity" evidence="1">
    <location>
        <begin position="131"/>
        <end position="176"/>
    </location>
</feature>
<comment type="caution">
    <text evidence="2">The sequence shown here is derived from an EMBL/GenBank/DDBJ whole genome shotgun (WGS) entry which is preliminary data.</text>
</comment>
<dbReference type="EMBL" id="JAZGQK010000028">
    <property type="protein sequence ID" value="MEE6262440.1"/>
    <property type="molecule type" value="Genomic_DNA"/>
</dbReference>
<dbReference type="Proteomes" id="UP001332243">
    <property type="component" value="Unassembled WGS sequence"/>
</dbReference>
<reference evidence="2 3" key="1">
    <citation type="submission" date="2024-01" db="EMBL/GenBank/DDBJ databases">
        <title>Genome insights into Plantactinospora sonchi sp. nov.</title>
        <authorList>
            <person name="Wang L."/>
        </authorList>
    </citation>
    <scope>NUCLEOTIDE SEQUENCE [LARGE SCALE GENOMIC DNA]</scope>
    <source>
        <strain evidence="2 3">NEAU-QY2</strain>
    </source>
</reference>
<accession>A0ABU7S0X3</accession>
<gene>
    <name evidence="2" type="ORF">V1633_28545</name>
</gene>
<keyword evidence="3" id="KW-1185">Reference proteome</keyword>
<feature type="compositionally biased region" description="Low complexity" evidence="1">
    <location>
        <begin position="89"/>
        <end position="118"/>
    </location>
</feature>
<dbReference type="RefSeq" id="WP_331217378.1">
    <property type="nucleotide sequence ID" value="NZ_JAZGQK010000028.1"/>
</dbReference>
<dbReference type="PANTHER" id="PTHR11319">
    <property type="entry name" value="G PROTEIN-COUPLED RECEPTOR-RELATED"/>
    <property type="match status" value="1"/>
</dbReference>
<evidence type="ECO:0000313" key="3">
    <source>
        <dbReference type="Proteomes" id="UP001332243"/>
    </source>
</evidence>
<dbReference type="SUPFAM" id="SSF51126">
    <property type="entry name" value="Pectin lyase-like"/>
    <property type="match status" value="1"/>
</dbReference>
<protein>
    <recommendedName>
        <fullName evidence="4">Right handed beta helix domain-containing protein</fullName>
    </recommendedName>
</protein>
<dbReference type="InterPro" id="IPR011050">
    <property type="entry name" value="Pectin_lyase_fold/virulence"/>
</dbReference>
<name>A0ABU7S0X3_9ACTN</name>
<organism evidence="2 3">
    <name type="scientific">Plantactinospora sonchi</name>
    <dbReference type="NCBI Taxonomy" id="1544735"/>
    <lineage>
        <taxon>Bacteria</taxon>
        <taxon>Bacillati</taxon>
        <taxon>Actinomycetota</taxon>
        <taxon>Actinomycetes</taxon>
        <taxon>Micromonosporales</taxon>
        <taxon>Micromonosporaceae</taxon>
        <taxon>Plantactinospora</taxon>
    </lineage>
</organism>
<proteinExistence type="predicted"/>